<dbReference type="Gene3D" id="2.10.25.10">
    <property type="entry name" value="Laminin"/>
    <property type="match status" value="6"/>
</dbReference>
<keyword evidence="11" id="KW-1015">Disulfide bond</keyword>
<evidence type="ECO:0008006" key="20">
    <source>
        <dbReference type="Google" id="ProtNLM"/>
    </source>
</evidence>
<dbReference type="PANTHER" id="PTHR24034:SF137">
    <property type="entry name" value="SI:DKEY-163F14.6"/>
    <property type="match status" value="1"/>
</dbReference>
<feature type="domain" description="Sushi" evidence="17">
    <location>
        <begin position="1"/>
        <end position="55"/>
    </location>
</feature>
<dbReference type="FunFam" id="2.10.25.10:FF:000009">
    <property type="entry name" value="Low-density lipoprotein receptor isoform 1"/>
    <property type="match status" value="1"/>
</dbReference>
<name>A0AAE0PXA5_9TELE</name>
<dbReference type="CDD" id="cd00033">
    <property type="entry name" value="CCP"/>
    <property type="match status" value="1"/>
</dbReference>
<dbReference type="SUPFAM" id="SSF57184">
    <property type="entry name" value="Growth factor receptor domain"/>
    <property type="match status" value="2"/>
</dbReference>
<evidence type="ECO:0000256" key="15">
    <source>
        <dbReference type="PROSITE-ProRule" id="PRU00302"/>
    </source>
</evidence>
<evidence type="ECO:0000256" key="12">
    <source>
        <dbReference type="ARBA" id="ARBA00023170"/>
    </source>
</evidence>
<dbReference type="GO" id="GO:0030855">
    <property type="term" value="P:epithelial cell differentiation"/>
    <property type="evidence" value="ECO:0007669"/>
    <property type="project" value="UniProtKB-ARBA"/>
</dbReference>
<keyword evidence="8" id="KW-0677">Repeat</keyword>
<dbReference type="InterPro" id="IPR001881">
    <property type="entry name" value="EGF-like_Ca-bd_dom"/>
</dbReference>
<evidence type="ECO:0000256" key="10">
    <source>
        <dbReference type="ARBA" id="ARBA00023136"/>
    </source>
</evidence>
<dbReference type="SMART" id="SM00179">
    <property type="entry name" value="EGF_CA"/>
    <property type="match status" value="5"/>
</dbReference>
<dbReference type="GO" id="GO:0005509">
    <property type="term" value="F:calcium ion binding"/>
    <property type="evidence" value="ECO:0007669"/>
    <property type="project" value="InterPro"/>
</dbReference>
<dbReference type="FunFam" id="2.10.25.10:FF:000017">
    <property type="entry name" value="latent-transforming growth factor beta-binding protein 4 isoform X1"/>
    <property type="match status" value="1"/>
</dbReference>
<dbReference type="InterPro" id="IPR049883">
    <property type="entry name" value="NOTCH1_EGF-like"/>
</dbReference>
<dbReference type="Pfam" id="PF14670">
    <property type="entry name" value="FXa_inhibition"/>
    <property type="match status" value="2"/>
</dbReference>
<dbReference type="CDD" id="cd00054">
    <property type="entry name" value="EGF_CA"/>
    <property type="match status" value="1"/>
</dbReference>
<evidence type="ECO:0000313" key="19">
    <source>
        <dbReference type="Proteomes" id="UP001274896"/>
    </source>
</evidence>
<evidence type="ECO:0000259" key="16">
    <source>
        <dbReference type="PROSITE" id="PS50026"/>
    </source>
</evidence>
<comment type="caution">
    <text evidence="18">The sequence shown here is derived from an EMBL/GenBank/DDBJ whole genome shotgun (WGS) entry which is preliminary data.</text>
</comment>
<keyword evidence="15" id="KW-0768">Sushi</keyword>
<keyword evidence="7" id="KW-0732">Signal</keyword>
<dbReference type="AlphaFoldDB" id="A0AAE0PXA5"/>
<evidence type="ECO:0000259" key="17">
    <source>
        <dbReference type="PROSITE" id="PS50923"/>
    </source>
</evidence>
<evidence type="ECO:0000256" key="13">
    <source>
        <dbReference type="ARBA" id="ARBA00023180"/>
    </source>
</evidence>
<dbReference type="InterPro" id="IPR000742">
    <property type="entry name" value="EGF"/>
</dbReference>
<keyword evidence="10" id="KW-0472">Membrane</keyword>
<dbReference type="FunFam" id="2.10.25.10:FF:000038">
    <property type="entry name" value="Fibrillin 2"/>
    <property type="match status" value="1"/>
</dbReference>
<evidence type="ECO:0000256" key="4">
    <source>
        <dbReference type="ARBA" id="ARBA00022536"/>
    </source>
</evidence>
<keyword evidence="12" id="KW-0675">Receptor</keyword>
<protein>
    <recommendedName>
        <fullName evidence="20">Fibrillin 1</fullName>
    </recommendedName>
</protein>
<organism evidence="18 19">
    <name type="scientific">Hemibagrus guttatus</name>
    <dbReference type="NCBI Taxonomy" id="175788"/>
    <lineage>
        <taxon>Eukaryota</taxon>
        <taxon>Metazoa</taxon>
        <taxon>Chordata</taxon>
        <taxon>Craniata</taxon>
        <taxon>Vertebrata</taxon>
        <taxon>Euteleostomi</taxon>
        <taxon>Actinopterygii</taxon>
        <taxon>Neopterygii</taxon>
        <taxon>Teleostei</taxon>
        <taxon>Ostariophysi</taxon>
        <taxon>Siluriformes</taxon>
        <taxon>Bagridae</taxon>
        <taxon>Hemibagrus</taxon>
    </lineage>
</organism>
<comment type="subcellular location">
    <subcellularLocation>
        <location evidence="1">Membrane</location>
        <topology evidence="1">Single-pass type I membrane protein</topology>
    </subcellularLocation>
    <subcellularLocation>
        <location evidence="2">Secreted</location>
    </subcellularLocation>
</comment>
<dbReference type="PROSITE" id="PS01187">
    <property type="entry name" value="EGF_CA"/>
    <property type="match status" value="2"/>
</dbReference>
<dbReference type="Pfam" id="PF07645">
    <property type="entry name" value="EGF_CA"/>
    <property type="match status" value="1"/>
</dbReference>
<evidence type="ECO:0000313" key="18">
    <source>
        <dbReference type="EMBL" id="KAK3509874.1"/>
    </source>
</evidence>
<evidence type="ECO:0000256" key="5">
    <source>
        <dbReference type="ARBA" id="ARBA00022583"/>
    </source>
</evidence>
<dbReference type="InterPro" id="IPR000436">
    <property type="entry name" value="Sushi_SCR_CCP_dom"/>
</dbReference>
<dbReference type="PROSITE" id="PS00010">
    <property type="entry name" value="ASX_HYDROXYL"/>
    <property type="match status" value="2"/>
</dbReference>
<evidence type="ECO:0000256" key="2">
    <source>
        <dbReference type="ARBA" id="ARBA00004613"/>
    </source>
</evidence>
<proteinExistence type="predicted"/>
<feature type="non-terminal residue" evidence="18">
    <location>
        <position position="347"/>
    </location>
</feature>
<keyword evidence="9" id="KW-1133">Transmembrane helix</keyword>
<dbReference type="InterPro" id="IPR009030">
    <property type="entry name" value="Growth_fac_rcpt_cys_sf"/>
</dbReference>
<dbReference type="GO" id="GO:0005576">
    <property type="term" value="C:extracellular region"/>
    <property type="evidence" value="ECO:0007669"/>
    <property type="project" value="UniProtKB-SubCell"/>
</dbReference>
<reference evidence="18" key="1">
    <citation type="submission" date="2023-06" db="EMBL/GenBank/DDBJ databases">
        <title>Male Hemibagrus guttatus genome.</title>
        <authorList>
            <person name="Bian C."/>
        </authorList>
    </citation>
    <scope>NUCLEOTIDE SEQUENCE</scope>
    <source>
        <strain evidence="18">Male_cb2023</strain>
        <tissue evidence="18">Muscle</tissue>
    </source>
</reference>
<gene>
    <name evidence="18" type="ORF">QTP70_018493</name>
</gene>
<dbReference type="FunFam" id="2.10.25.10:FF:000014">
    <property type="entry name" value="Latent-transforming growth factor beta-binding protein 3"/>
    <property type="match status" value="1"/>
</dbReference>
<dbReference type="InterPro" id="IPR050751">
    <property type="entry name" value="ECM_structural_protein"/>
</dbReference>
<keyword evidence="19" id="KW-1185">Reference proteome</keyword>
<dbReference type="PROSITE" id="PS50026">
    <property type="entry name" value="EGF_3"/>
    <property type="match status" value="1"/>
</dbReference>
<dbReference type="InterPro" id="IPR026823">
    <property type="entry name" value="cEGF"/>
</dbReference>
<dbReference type="PANTHER" id="PTHR24034">
    <property type="entry name" value="EGF-LIKE DOMAIN-CONTAINING PROTEIN"/>
    <property type="match status" value="1"/>
</dbReference>
<evidence type="ECO:0000256" key="6">
    <source>
        <dbReference type="ARBA" id="ARBA00022692"/>
    </source>
</evidence>
<dbReference type="Gene3D" id="2.10.70.10">
    <property type="entry name" value="Complement Module, domain 1"/>
    <property type="match status" value="1"/>
</dbReference>
<keyword evidence="13" id="KW-0325">Glycoprotein</keyword>
<dbReference type="GO" id="GO:0016020">
    <property type="term" value="C:membrane"/>
    <property type="evidence" value="ECO:0007669"/>
    <property type="project" value="UniProtKB-SubCell"/>
</dbReference>
<evidence type="ECO:0000256" key="8">
    <source>
        <dbReference type="ARBA" id="ARBA00022737"/>
    </source>
</evidence>
<dbReference type="InterPro" id="IPR013032">
    <property type="entry name" value="EGF-like_CS"/>
</dbReference>
<accession>A0AAE0PXA5</accession>
<keyword evidence="3" id="KW-0964">Secreted</keyword>
<dbReference type="GO" id="GO:0048731">
    <property type="term" value="P:system development"/>
    <property type="evidence" value="ECO:0007669"/>
    <property type="project" value="UniProtKB-ARBA"/>
</dbReference>
<dbReference type="InterPro" id="IPR018097">
    <property type="entry name" value="EGF_Ca-bd_CS"/>
</dbReference>
<dbReference type="Proteomes" id="UP001274896">
    <property type="component" value="Unassembled WGS sequence"/>
</dbReference>
<keyword evidence="5" id="KW-0254">Endocytosis</keyword>
<keyword evidence="4 14" id="KW-0245">EGF-like domain</keyword>
<dbReference type="PROSITE" id="PS01186">
    <property type="entry name" value="EGF_2"/>
    <property type="match status" value="3"/>
</dbReference>
<dbReference type="SUPFAM" id="SSF57535">
    <property type="entry name" value="Complement control module/SCR domain"/>
    <property type="match status" value="1"/>
</dbReference>
<dbReference type="SUPFAM" id="SSF57196">
    <property type="entry name" value="EGF/Laminin"/>
    <property type="match status" value="1"/>
</dbReference>
<dbReference type="EMBL" id="JAUCMX010000026">
    <property type="protein sequence ID" value="KAK3509874.1"/>
    <property type="molecule type" value="Genomic_DNA"/>
</dbReference>
<dbReference type="PROSITE" id="PS50923">
    <property type="entry name" value="SUSHI"/>
    <property type="match status" value="1"/>
</dbReference>
<evidence type="ECO:0000256" key="1">
    <source>
        <dbReference type="ARBA" id="ARBA00004479"/>
    </source>
</evidence>
<dbReference type="GO" id="GO:0006897">
    <property type="term" value="P:endocytosis"/>
    <property type="evidence" value="ECO:0007669"/>
    <property type="project" value="UniProtKB-KW"/>
</dbReference>
<dbReference type="SMART" id="SM00032">
    <property type="entry name" value="CCP"/>
    <property type="match status" value="1"/>
</dbReference>
<feature type="domain" description="EGF-like" evidence="16">
    <location>
        <begin position="99"/>
        <end position="139"/>
    </location>
</feature>
<sequence>PGCPSPGKPLHGTAVMSADGSLVQFACNTGFRLLGSPLLYCKGKSWNGSSPVCKGLTPCSVNNGGCSQVCQVNAHNHNHAECRCQPGFLLLGDQRTCRDLDECVEGLHECQHACENTFGSYRCSCRLGFQLSPDRMSCTDVNECVLPAGLTRCVFGCVNTPGSFRCLCPAGYSMNVTDGHCEDIDECMENAGLGPCADACVNTPGSFRCVCSNGYQLAGDGMSCVPECPPGYRRKHPDLLAGNSTSLPCVDINECEEMKQMQHQHQQNKCEWKCVNLPGTHRCICPRGYTQHPNGYRCKDINECTVRNGGCSHICMNHRGGYRCACPENSRISPHSRKKCQPVSNSQ</sequence>
<evidence type="ECO:0000256" key="3">
    <source>
        <dbReference type="ARBA" id="ARBA00022525"/>
    </source>
</evidence>
<dbReference type="Pfam" id="PF12661">
    <property type="entry name" value="hEGF"/>
    <property type="match status" value="1"/>
</dbReference>
<comment type="caution">
    <text evidence="14">Lacks conserved residue(s) required for the propagation of feature annotation.</text>
</comment>
<evidence type="ECO:0000256" key="14">
    <source>
        <dbReference type="PROSITE-ProRule" id="PRU00076"/>
    </source>
</evidence>
<dbReference type="InterPro" id="IPR035976">
    <property type="entry name" value="Sushi/SCR/CCP_sf"/>
</dbReference>
<dbReference type="SMART" id="SM00181">
    <property type="entry name" value="EGF"/>
    <property type="match status" value="6"/>
</dbReference>
<keyword evidence="6" id="KW-0812">Transmembrane</keyword>
<evidence type="ECO:0000256" key="7">
    <source>
        <dbReference type="ARBA" id="ARBA00022729"/>
    </source>
</evidence>
<evidence type="ECO:0000256" key="9">
    <source>
        <dbReference type="ARBA" id="ARBA00022989"/>
    </source>
</evidence>
<evidence type="ECO:0000256" key="11">
    <source>
        <dbReference type="ARBA" id="ARBA00023157"/>
    </source>
</evidence>
<dbReference type="Pfam" id="PF12662">
    <property type="entry name" value="cEGF"/>
    <property type="match status" value="2"/>
</dbReference>
<dbReference type="InterPro" id="IPR000152">
    <property type="entry name" value="EGF-type_Asp/Asn_hydroxyl_site"/>
</dbReference>